<organism evidence="5 6">
    <name type="scientific">Botryosphaeria dothidea</name>
    <dbReference type="NCBI Taxonomy" id="55169"/>
    <lineage>
        <taxon>Eukaryota</taxon>
        <taxon>Fungi</taxon>
        <taxon>Dikarya</taxon>
        <taxon>Ascomycota</taxon>
        <taxon>Pezizomycotina</taxon>
        <taxon>Dothideomycetes</taxon>
        <taxon>Dothideomycetes incertae sedis</taxon>
        <taxon>Botryosphaeriales</taxon>
        <taxon>Botryosphaeriaceae</taxon>
        <taxon>Botryosphaeria</taxon>
    </lineage>
</organism>
<reference evidence="5" key="1">
    <citation type="submission" date="2020-04" db="EMBL/GenBank/DDBJ databases">
        <title>Genome Assembly and Annotation of Botryosphaeria dothidea sdau 11-99, a Latent Pathogen of Apple Fruit Ring Rot in China.</title>
        <authorList>
            <person name="Yu C."/>
            <person name="Diao Y."/>
            <person name="Lu Q."/>
            <person name="Zhao J."/>
            <person name="Cui S."/>
            <person name="Peng C."/>
            <person name="He B."/>
            <person name="Liu H."/>
        </authorList>
    </citation>
    <scope>NUCLEOTIDE SEQUENCE [LARGE SCALE GENOMIC DNA]</scope>
    <source>
        <strain evidence="5">Sdau11-99</strain>
    </source>
</reference>
<feature type="region of interest" description="Disordered" evidence="2">
    <location>
        <begin position="1"/>
        <end position="72"/>
    </location>
</feature>
<comment type="caution">
    <text evidence="5">The sequence shown here is derived from an EMBL/GenBank/DDBJ whole genome shotgun (WGS) entry which is preliminary data.</text>
</comment>
<gene>
    <name evidence="5" type="ORF">GTA08_BOTSDO10028</name>
</gene>
<feature type="compositionally biased region" description="Polar residues" evidence="2">
    <location>
        <begin position="170"/>
        <end position="179"/>
    </location>
</feature>
<dbReference type="Proteomes" id="UP000572817">
    <property type="component" value="Unassembled WGS sequence"/>
</dbReference>
<keyword evidence="5" id="KW-0132">Cell division</keyword>
<feature type="compositionally biased region" description="Polar residues" evidence="2">
    <location>
        <begin position="22"/>
        <end position="35"/>
    </location>
</feature>
<evidence type="ECO:0000256" key="2">
    <source>
        <dbReference type="SAM" id="MobiDB-lite"/>
    </source>
</evidence>
<evidence type="ECO:0000259" key="4">
    <source>
        <dbReference type="PROSITE" id="PS51719"/>
    </source>
</evidence>
<keyword evidence="6" id="KW-1185">Reference proteome</keyword>
<dbReference type="PROSITE" id="PS51719">
    <property type="entry name" value="G_SEPTIN"/>
    <property type="match status" value="1"/>
</dbReference>
<feature type="domain" description="Septin-type G" evidence="4">
    <location>
        <begin position="241"/>
        <end position="574"/>
    </location>
</feature>
<name>A0A8H4IKW3_9PEZI</name>
<dbReference type="GO" id="GO:0051301">
    <property type="term" value="P:cell division"/>
    <property type="evidence" value="ECO:0007669"/>
    <property type="project" value="UniProtKB-KW"/>
</dbReference>
<evidence type="ECO:0000313" key="6">
    <source>
        <dbReference type="Proteomes" id="UP000572817"/>
    </source>
</evidence>
<protein>
    <submittedName>
        <fullName evidence="5">Cell division protein GTP binding protein</fullName>
    </submittedName>
</protein>
<dbReference type="InterPro" id="IPR030379">
    <property type="entry name" value="G_SEPTIN_dom"/>
</dbReference>
<comment type="similarity">
    <text evidence="1">Belongs to the TRAFAC class TrmE-Era-EngA-EngB-Septin-like GTPase superfamily. Septin GTPase family.</text>
</comment>
<dbReference type="InterPro" id="IPR027417">
    <property type="entry name" value="P-loop_NTPase"/>
</dbReference>
<dbReference type="OrthoDB" id="4150765at2759"/>
<feature type="region of interest" description="Disordered" evidence="2">
    <location>
        <begin position="84"/>
        <end position="218"/>
    </location>
</feature>
<dbReference type="Pfam" id="PF00735">
    <property type="entry name" value="Septin"/>
    <property type="match status" value="1"/>
</dbReference>
<keyword evidence="1" id="KW-0547">Nucleotide-binding</keyword>
<dbReference type="PROSITE" id="PS00675">
    <property type="entry name" value="SIGMA54_INTERACT_1"/>
    <property type="match status" value="1"/>
</dbReference>
<evidence type="ECO:0000256" key="3">
    <source>
        <dbReference type="SAM" id="Phobius"/>
    </source>
</evidence>
<dbReference type="GO" id="GO:0005525">
    <property type="term" value="F:GTP binding"/>
    <property type="evidence" value="ECO:0007669"/>
    <property type="project" value="UniProtKB-KW"/>
</dbReference>
<keyword evidence="5" id="KW-0131">Cell cycle</keyword>
<keyword evidence="3" id="KW-0472">Membrane</keyword>
<dbReference type="EMBL" id="WWBZ02000073">
    <property type="protein sequence ID" value="KAF4301898.1"/>
    <property type="molecule type" value="Genomic_DNA"/>
</dbReference>
<feature type="compositionally biased region" description="Polar residues" evidence="2">
    <location>
        <begin position="56"/>
        <end position="65"/>
    </location>
</feature>
<keyword evidence="3" id="KW-0812">Transmembrane</keyword>
<evidence type="ECO:0000256" key="1">
    <source>
        <dbReference type="RuleBase" id="RU004560"/>
    </source>
</evidence>
<dbReference type="Gene3D" id="3.40.50.300">
    <property type="entry name" value="P-loop containing nucleotide triphosphate hydrolases"/>
    <property type="match status" value="1"/>
</dbReference>
<sequence length="828" mass="90274">MRPPAGGDPAAAPHPSSRLLRKSSNGADHASNATQAPAPAPAGPTSFFLRSEDEMQQSMHASSKNDIARESTYGVQSLDDALGAAFGDKGTADNTDKASSPRPRRRADEAKKWSREVAQVQKELQEVIGGPSRPPVPARKLSAGTLSSQLPPPPLTPVQFELSPGPASDLPSTPKSVSLKSFRLSDEESQADEAASQAIVTSDEEENVPGEDAGVGNTVPQLVMPSIQMPKRRPFTDKGKNLGRLKVLIAGETGVGKTSLIRSIVQLCEDIVHVDPLAASPSMPQQTDFKIKSRRKKHHASATTNITEVHASTRSYPPWWSDRSDIDDSRTLRRRKSTGETVLERNLCFVDTPGFDPTKPTQSQTEPVVQYIESLLHRNASVTAMSDNDLLGILSGNGGVQVDVVFYMLKPSDDAELSRSVEHMRRLSSLTNVIPLIAHSDSRDKDKISSLKTGLLQRLQAEGIRPFLFGKSMDEALNAAQNSFDTVVSQDSNPFFDPPKLVFTPGPFAITSASASDSEIMDASLLMSPDYIQPLVPSELATLVSQVFNQDTIAWLRHSAVKKFLRWRTERIQDESLTMHEFGLNAGAAPTTFPNLANYSGGSFSYQGSAASILSSPSPSQVLIPRPGTGSTANTPFSPVASYAHISPASPNSAAGANNNFSITRFNETTYREERMAQVRLAKWAADLQRSLQNERRRFEELEREKRTRWLLEQVGREVLDGRIISTEDLQPSTQHDPALWSLTRQAEFNERLKREARWSGKGEKLGRFDPRDPLGLCDWSDDVKRGGLIVVQVLGGVGVVGAVAVMVWQWRSQGTSGLLGGWFGATD</sequence>
<feature type="compositionally biased region" description="Basic and acidic residues" evidence="2">
    <location>
        <begin position="106"/>
        <end position="115"/>
    </location>
</feature>
<keyword evidence="3" id="KW-1133">Transmembrane helix</keyword>
<dbReference type="PANTHER" id="PTHR18884">
    <property type="entry name" value="SEPTIN"/>
    <property type="match status" value="1"/>
</dbReference>
<feature type="transmembrane region" description="Helical" evidence="3">
    <location>
        <begin position="787"/>
        <end position="809"/>
    </location>
</feature>
<dbReference type="InterPro" id="IPR025662">
    <property type="entry name" value="Sigma_54_int_dom_ATP-bd_1"/>
</dbReference>
<evidence type="ECO:0000313" key="5">
    <source>
        <dbReference type="EMBL" id="KAF4301898.1"/>
    </source>
</evidence>
<feature type="compositionally biased region" description="Low complexity" evidence="2">
    <location>
        <begin position="1"/>
        <end position="13"/>
    </location>
</feature>
<dbReference type="SUPFAM" id="SSF52540">
    <property type="entry name" value="P-loop containing nucleoside triphosphate hydrolases"/>
    <property type="match status" value="1"/>
</dbReference>
<dbReference type="AlphaFoldDB" id="A0A8H4IKW3"/>
<keyword evidence="1" id="KW-0342">GTP-binding</keyword>
<accession>A0A8H4IKW3</accession>
<proteinExistence type="inferred from homology"/>